<keyword evidence="2" id="KW-1185">Reference proteome</keyword>
<reference evidence="1" key="2">
    <citation type="journal article" date="2023" name="BMC Genomics">
        <title>Pest status, molecular evolution, and epigenetic factors derived from the genome assembly of Frankliniella fusca, a thysanopteran phytovirus vector.</title>
        <authorList>
            <person name="Catto M.A."/>
            <person name="Labadie P.E."/>
            <person name="Jacobson A.L."/>
            <person name="Kennedy G.G."/>
            <person name="Srinivasan R."/>
            <person name="Hunt B.G."/>
        </authorList>
    </citation>
    <scope>NUCLEOTIDE SEQUENCE</scope>
    <source>
        <strain evidence="1">PL_HMW_Pooled</strain>
    </source>
</reference>
<keyword evidence="1" id="KW-0808">Transferase</keyword>
<sequence>MAAPNPHPHAKLFAQLHRLLSVYSLVSPPKRSNVSGVSNVEPLINAKYTAGEKLSERLKEFDSILDEILEYGIVH</sequence>
<reference evidence="1" key="1">
    <citation type="submission" date="2021-07" db="EMBL/GenBank/DDBJ databases">
        <authorList>
            <person name="Catto M.A."/>
            <person name="Jacobson A."/>
            <person name="Kennedy G."/>
            <person name="Labadie P."/>
            <person name="Hunt B.G."/>
            <person name="Srinivasan R."/>
        </authorList>
    </citation>
    <scope>NUCLEOTIDE SEQUENCE</scope>
    <source>
        <strain evidence="1">PL_HMW_Pooled</strain>
        <tissue evidence="1">Head</tissue>
    </source>
</reference>
<accession>A0AAE1L8Z0</accession>
<dbReference type="AlphaFoldDB" id="A0AAE1L8Z0"/>
<evidence type="ECO:0000313" key="1">
    <source>
        <dbReference type="EMBL" id="KAK3911166.1"/>
    </source>
</evidence>
<comment type="caution">
    <text evidence="1">The sequence shown here is derived from an EMBL/GenBank/DDBJ whole genome shotgun (WGS) entry which is preliminary data.</text>
</comment>
<dbReference type="Proteomes" id="UP001219518">
    <property type="component" value="Unassembled WGS sequence"/>
</dbReference>
<name>A0AAE1L8Z0_9NEOP</name>
<evidence type="ECO:0000313" key="2">
    <source>
        <dbReference type="Proteomes" id="UP001219518"/>
    </source>
</evidence>
<protein>
    <submittedName>
        <fullName evidence="1">Adenylate kinase</fullName>
    </submittedName>
</protein>
<proteinExistence type="predicted"/>
<dbReference type="GO" id="GO:0016301">
    <property type="term" value="F:kinase activity"/>
    <property type="evidence" value="ECO:0007669"/>
    <property type="project" value="UniProtKB-KW"/>
</dbReference>
<keyword evidence="1" id="KW-0418">Kinase</keyword>
<gene>
    <name evidence="1" type="ORF">KUF71_004339</name>
</gene>
<organism evidence="1 2">
    <name type="scientific">Frankliniella fusca</name>
    <dbReference type="NCBI Taxonomy" id="407009"/>
    <lineage>
        <taxon>Eukaryota</taxon>
        <taxon>Metazoa</taxon>
        <taxon>Ecdysozoa</taxon>
        <taxon>Arthropoda</taxon>
        <taxon>Hexapoda</taxon>
        <taxon>Insecta</taxon>
        <taxon>Pterygota</taxon>
        <taxon>Neoptera</taxon>
        <taxon>Paraneoptera</taxon>
        <taxon>Thysanoptera</taxon>
        <taxon>Terebrantia</taxon>
        <taxon>Thripoidea</taxon>
        <taxon>Thripidae</taxon>
        <taxon>Frankliniella</taxon>
    </lineage>
</organism>
<dbReference type="EMBL" id="JAHWGI010000241">
    <property type="protein sequence ID" value="KAK3911166.1"/>
    <property type="molecule type" value="Genomic_DNA"/>
</dbReference>